<comment type="similarity">
    <text evidence="2">Belongs to the UPF0057 (PMP3) family.</text>
</comment>
<evidence type="ECO:0000256" key="4">
    <source>
        <dbReference type="ARBA" id="ARBA00022989"/>
    </source>
</evidence>
<keyword evidence="3 6" id="KW-0812">Transmembrane</keyword>
<evidence type="ECO:0000256" key="6">
    <source>
        <dbReference type="SAM" id="Phobius"/>
    </source>
</evidence>
<accession>A0A3D8M9X4</accession>
<name>A0A3D8M9X4_9ALTE</name>
<evidence type="ECO:0000313" key="8">
    <source>
        <dbReference type="Proteomes" id="UP000256561"/>
    </source>
</evidence>
<keyword evidence="4 6" id="KW-1133">Transmembrane helix</keyword>
<evidence type="ECO:0000256" key="1">
    <source>
        <dbReference type="ARBA" id="ARBA00004370"/>
    </source>
</evidence>
<evidence type="ECO:0000256" key="3">
    <source>
        <dbReference type="ARBA" id="ARBA00022692"/>
    </source>
</evidence>
<dbReference type="EMBL" id="QRHA01000005">
    <property type="protein sequence ID" value="RDV26110.1"/>
    <property type="molecule type" value="Genomic_DNA"/>
</dbReference>
<dbReference type="Proteomes" id="UP000256561">
    <property type="component" value="Unassembled WGS sequence"/>
</dbReference>
<keyword evidence="5 6" id="KW-0472">Membrane</keyword>
<dbReference type="Pfam" id="PF01679">
    <property type="entry name" value="Pmp3"/>
    <property type="match status" value="1"/>
</dbReference>
<reference evidence="8" key="1">
    <citation type="submission" date="2018-08" db="EMBL/GenBank/DDBJ databases">
        <authorList>
            <person name="Zhang J."/>
            <person name="Du Z.-J."/>
        </authorList>
    </citation>
    <scope>NUCLEOTIDE SEQUENCE [LARGE SCALE GENOMIC DNA]</scope>
    <source>
        <strain evidence="8">KCTC 52655</strain>
    </source>
</reference>
<evidence type="ECO:0000256" key="2">
    <source>
        <dbReference type="ARBA" id="ARBA00009530"/>
    </source>
</evidence>
<organism evidence="7 8">
    <name type="scientific">Alteromonas aestuariivivens</name>
    <dbReference type="NCBI Taxonomy" id="1938339"/>
    <lineage>
        <taxon>Bacteria</taxon>
        <taxon>Pseudomonadati</taxon>
        <taxon>Pseudomonadota</taxon>
        <taxon>Gammaproteobacteria</taxon>
        <taxon>Alteromonadales</taxon>
        <taxon>Alteromonadaceae</taxon>
        <taxon>Alteromonas/Salinimonas group</taxon>
        <taxon>Alteromonas</taxon>
    </lineage>
</organism>
<proteinExistence type="inferred from homology"/>
<protein>
    <submittedName>
        <fullName evidence="7">YqaE/Pmp3 family membrane protein</fullName>
    </submittedName>
</protein>
<dbReference type="PANTHER" id="PTHR21659:SF42">
    <property type="entry name" value="UPF0057 MEMBRANE PROTEIN ZK632.10-RELATED"/>
    <property type="match status" value="1"/>
</dbReference>
<dbReference type="OrthoDB" id="9810121at2"/>
<keyword evidence="8" id="KW-1185">Reference proteome</keyword>
<dbReference type="AlphaFoldDB" id="A0A3D8M9X4"/>
<comment type="caution">
    <text evidence="7">The sequence shown here is derived from an EMBL/GenBank/DDBJ whole genome shotgun (WGS) entry which is preliminary data.</text>
</comment>
<dbReference type="InterPro" id="IPR000612">
    <property type="entry name" value="PMP3"/>
</dbReference>
<feature type="transmembrane region" description="Helical" evidence="6">
    <location>
        <begin position="7"/>
        <end position="25"/>
    </location>
</feature>
<dbReference type="PROSITE" id="PS01309">
    <property type="entry name" value="UPF0057"/>
    <property type="match status" value="1"/>
</dbReference>
<sequence length="52" mass="5838">MDFIRILLSILLPPLGVFLQVGIGAQFWINILLTLLGYFPGVIHAVYIIAKR</sequence>
<gene>
    <name evidence="7" type="ORF">DXV75_08515</name>
</gene>
<dbReference type="GO" id="GO:0016020">
    <property type="term" value="C:membrane"/>
    <property type="evidence" value="ECO:0007669"/>
    <property type="project" value="UniProtKB-SubCell"/>
</dbReference>
<dbReference type="PANTHER" id="PTHR21659">
    <property type="entry name" value="HYDROPHOBIC PROTEIN RCI2 LOW TEMPERATURE AND SALT RESPONSIVE PROTEIN LTI6 -RELATED"/>
    <property type="match status" value="1"/>
</dbReference>
<evidence type="ECO:0000256" key="5">
    <source>
        <dbReference type="ARBA" id="ARBA00023136"/>
    </source>
</evidence>
<dbReference type="RefSeq" id="WP_115592980.1">
    <property type="nucleotide sequence ID" value="NZ_QRHA01000005.1"/>
</dbReference>
<comment type="subcellular location">
    <subcellularLocation>
        <location evidence="1">Membrane</location>
    </subcellularLocation>
</comment>
<feature type="transmembrane region" description="Helical" evidence="6">
    <location>
        <begin position="31"/>
        <end position="50"/>
    </location>
</feature>
<evidence type="ECO:0000313" key="7">
    <source>
        <dbReference type="EMBL" id="RDV26110.1"/>
    </source>
</evidence>